<dbReference type="EMBL" id="BGPR01003358">
    <property type="protein sequence ID" value="GBM87105.1"/>
    <property type="molecule type" value="Genomic_DNA"/>
</dbReference>
<evidence type="ECO:0000313" key="2">
    <source>
        <dbReference type="Proteomes" id="UP000499080"/>
    </source>
</evidence>
<reference evidence="1 2" key="1">
    <citation type="journal article" date="2019" name="Sci. Rep.">
        <title>Orb-weaving spider Araneus ventricosus genome elucidates the spidroin gene catalogue.</title>
        <authorList>
            <person name="Kono N."/>
            <person name="Nakamura H."/>
            <person name="Ohtoshi R."/>
            <person name="Moran D.A.P."/>
            <person name="Shinohara A."/>
            <person name="Yoshida Y."/>
            <person name="Fujiwara M."/>
            <person name="Mori M."/>
            <person name="Tomita M."/>
            <person name="Arakawa K."/>
        </authorList>
    </citation>
    <scope>NUCLEOTIDE SEQUENCE [LARGE SCALE GENOMIC DNA]</scope>
</reference>
<dbReference type="Proteomes" id="UP000499080">
    <property type="component" value="Unassembled WGS sequence"/>
</dbReference>
<name>A0A4Y2JB01_ARAVE</name>
<evidence type="ECO:0000313" key="1">
    <source>
        <dbReference type="EMBL" id="GBM87105.1"/>
    </source>
</evidence>
<comment type="caution">
    <text evidence="1">The sequence shown here is derived from an EMBL/GenBank/DDBJ whole genome shotgun (WGS) entry which is preliminary data.</text>
</comment>
<gene>
    <name evidence="1" type="ORF">AVEN_268002_1</name>
</gene>
<accession>A0A4Y2JB01</accession>
<proteinExistence type="predicted"/>
<protein>
    <submittedName>
        <fullName evidence="1">Uncharacterized protein</fullName>
    </submittedName>
</protein>
<keyword evidence="2" id="KW-1185">Reference proteome</keyword>
<organism evidence="1 2">
    <name type="scientific">Araneus ventricosus</name>
    <name type="common">Orbweaver spider</name>
    <name type="synonym">Epeira ventricosa</name>
    <dbReference type="NCBI Taxonomy" id="182803"/>
    <lineage>
        <taxon>Eukaryota</taxon>
        <taxon>Metazoa</taxon>
        <taxon>Ecdysozoa</taxon>
        <taxon>Arthropoda</taxon>
        <taxon>Chelicerata</taxon>
        <taxon>Arachnida</taxon>
        <taxon>Araneae</taxon>
        <taxon>Araneomorphae</taxon>
        <taxon>Entelegynae</taxon>
        <taxon>Araneoidea</taxon>
        <taxon>Araneidae</taxon>
        <taxon>Araneus</taxon>
    </lineage>
</organism>
<dbReference type="AlphaFoldDB" id="A0A4Y2JB01"/>
<sequence length="115" mass="13085">MATVQPLLHEGERNSAAEIHCRLSLLHEANLLAQNLLFIIVRNLKMAKLMRKINVNKNASLLLAKTLLSELIKWLEKEMDTSPFLELMACLEGQHIHINEELQDTYLNKLVATNG</sequence>